<dbReference type="InterPro" id="IPR023198">
    <property type="entry name" value="PGP-like_dom2"/>
</dbReference>
<name>A0A2T0BEP8_9CLOT</name>
<dbReference type="SUPFAM" id="SSF56784">
    <property type="entry name" value="HAD-like"/>
    <property type="match status" value="1"/>
</dbReference>
<dbReference type="NCBIfam" id="TIGR01509">
    <property type="entry name" value="HAD-SF-IA-v3"/>
    <property type="match status" value="1"/>
</dbReference>
<accession>A0A2T0BEP8</accession>
<dbReference type="Pfam" id="PF13419">
    <property type="entry name" value="HAD_2"/>
    <property type="match status" value="1"/>
</dbReference>
<reference evidence="1 2" key="1">
    <citation type="submission" date="2018-03" db="EMBL/GenBank/DDBJ databases">
        <title>Genome sequence of Clostridium luticellarii DSM 29923.</title>
        <authorList>
            <person name="Poehlein A."/>
            <person name="Daniel R."/>
        </authorList>
    </citation>
    <scope>NUCLEOTIDE SEQUENCE [LARGE SCALE GENOMIC DNA]</scope>
    <source>
        <strain evidence="1 2">DSM 29923</strain>
    </source>
</reference>
<organism evidence="1 2">
    <name type="scientific">Clostridium luticellarii</name>
    <dbReference type="NCBI Taxonomy" id="1691940"/>
    <lineage>
        <taxon>Bacteria</taxon>
        <taxon>Bacillati</taxon>
        <taxon>Bacillota</taxon>
        <taxon>Clostridia</taxon>
        <taxon>Eubacteriales</taxon>
        <taxon>Clostridiaceae</taxon>
        <taxon>Clostridium</taxon>
    </lineage>
</organism>
<dbReference type="SFLD" id="SFLDG01129">
    <property type="entry name" value="C1.5:_HAD__Beta-PGM__Phosphata"/>
    <property type="match status" value="1"/>
</dbReference>
<keyword evidence="2" id="KW-1185">Reference proteome</keyword>
<dbReference type="Gene3D" id="3.40.50.1000">
    <property type="entry name" value="HAD superfamily/HAD-like"/>
    <property type="match status" value="1"/>
</dbReference>
<dbReference type="PANTHER" id="PTHR18901">
    <property type="entry name" value="2-DEOXYGLUCOSE-6-PHOSPHATE PHOSPHATASE 2"/>
    <property type="match status" value="1"/>
</dbReference>
<dbReference type="InterPro" id="IPR006439">
    <property type="entry name" value="HAD-SF_hydro_IA"/>
</dbReference>
<dbReference type="InterPro" id="IPR041492">
    <property type="entry name" value="HAD_2"/>
</dbReference>
<dbReference type="SFLD" id="SFLDS00003">
    <property type="entry name" value="Haloacid_Dehalogenase"/>
    <property type="match status" value="1"/>
</dbReference>
<dbReference type="SFLD" id="SFLDG01135">
    <property type="entry name" value="C1.5.6:_HAD__Beta-PGM__Phospha"/>
    <property type="match status" value="1"/>
</dbReference>
<keyword evidence="1" id="KW-0378">Hydrolase</keyword>
<dbReference type="AlphaFoldDB" id="A0A2T0BEP8"/>
<evidence type="ECO:0000313" key="1">
    <source>
        <dbReference type="EMBL" id="PRR82376.1"/>
    </source>
</evidence>
<dbReference type="PANTHER" id="PTHR18901:SF38">
    <property type="entry name" value="PSEUDOURIDINE-5'-PHOSPHATASE"/>
    <property type="match status" value="1"/>
</dbReference>
<dbReference type="PRINTS" id="PR00413">
    <property type="entry name" value="HADHALOGNASE"/>
</dbReference>
<comment type="caution">
    <text evidence="1">The sequence shown here is derived from an EMBL/GenBank/DDBJ whole genome shotgun (WGS) entry which is preliminary data.</text>
</comment>
<dbReference type="Gene3D" id="1.10.150.240">
    <property type="entry name" value="Putative phosphatase, domain 2"/>
    <property type="match status" value="1"/>
</dbReference>
<dbReference type="EC" id="3.1.3.-" evidence="1"/>
<dbReference type="CDD" id="cd16423">
    <property type="entry name" value="HAD_BPGM-like"/>
    <property type="match status" value="1"/>
</dbReference>
<dbReference type="RefSeq" id="WP_106010470.1">
    <property type="nucleotide sequence ID" value="NZ_JALCPJ010000011.1"/>
</dbReference>
<sequence>MKAEAVIFDMDGVIIDSEPLHKKLDDDLLAEYGIKISEEEQLGFIGVTTGYKWDVIKEKYNLTDSLEELVKKDRNLYLTSLKKSRDIKPIEGVNGLIKFLYEKKLKLAVASSSPMNVIKIVIRKFELEKYFSRIVTGDDVENSKPAPDIFIEAARLLNIKPDNCIVVEDSQNGVEASKRAGMCCMAFRNLNSGKQQLEKADFICNSFYSMLDEFKGIIST</sequence>
<dbReference type="InterPro" id="IPR036412">
    <property type="entry name" value="HAD-like_sf"/>
</dbReference>
<dbReference type="NCBIfam" id="TIGR01549">
    <property type="entry name" value="HAD-SF-IA-v1"/>
    <property type="match status" value="1"/>
</dbReference>
<dbReference type="OrthoDB" id="9797743at2"/>
<evidence type="ECO:0000313" key="2">
    <source>
        <dbReference type="Proteomes" id="UP000237798"/>
    </source>
</evidence>
<dbReference type="GO" id="GO:0016787">
    <property type="term" value="F:hydrolase activity"/>
    <property type="evidence" value="ECO:0007669"/>
    <property type="project" value="UniProtKB-KW"/>
</dbReference>
<protein>
    <submittedName>
        <fullName evidence="1">Phosphorylated carbohydrates phosphatase</fullName>
        <ecNumber evidence="1">3.1.3.-</ecNumber>
    </submittedName>
</protein>
<gene>
    <name evidence="1" type="ORF">CLLU_28870</name>
</gene>
<dbReference type="InterPro" id="IPR023214">
    <property type="entry name" value="HAD_sf"/>
</dbReference>
<dbReference type="Proteomes" id="UP000237798">
    <property type="component" value="Unassembled WGS sequence"/>
</dbReference>
<dbReference type="EMBL" id="PVXP01000056">
    <property type="protein sequence ID" value="PRR82376.1"/>
    <property type="molecule type" value="Genomic_DNA"/>
</dbReference>
<proteinExistence type="predicted"/>